<dbReference type="Proteomes" id="UP000310189">
    <property type="component" value="Unassembled WGS sequence"/>
</dbReference>
<organism evidence="3 4">
    <name type="scientific">Wallemia hederae</name>
    <dbReference type="NCBI Taxonomy" id="1540922"/>
    <lineage>
        <taxon>Eukaryota</taxon>
        <taxon>Fungi</taxon>
        <taxon>Dikarya</taxon>
        <taxon>Basidiomycota</taxon>
        <taxon>Wallemiomycotina</taxon>
        <taxon>Wallemiomycetes</taxon>
        <taxon>Wallemiales</taxon>
        <taxon>Wallemiaceae</taxon>
        <taxon>Wallemia</taxon>
    </lineage>
</organism>
<feature type="compositionally biased region" description="Basic and acidic residues" evidence="1">
    <location>
        <begin position="111"/>
        <end position="120"/>
    </location>
</feature>
<sequence>MEYRNKENISYLPTPEPSSDVHDAHAYAYADANAKIPPPTRKPALKKAYIQTPLNEAMETRKQYGGYNALNGLNSLAELAGLATPPPSSPAIGGVDASALPSSPPSLPDFRGSESQKSRDDLEDENKDEFSESDSEAVAEAQESYDLTPRKKRTLTSESPKSCDIFASPSRTLVLGRGKQDWGSKKCTISPRIARVRHYVFPSTYTHISRTHLSVEPVSRMEAFMVRVYGRNGARINGITFAHGSRLRITKMRDSDGLAVSTLIPHKMAKKPRYKLTLTTHDPTLRITLGKTRLALHWTDLVHRKSVLSDCESDESESEAQDCPPSPSKRKRVGVEVKKEEQIENVQNTSDTTNNNTPQINPDHLGLIAQTLALNVPTSLTPVKEIVDSLLANNPSLDKERSKGDWEETVQLTLIHAPNDMFGCVQRTGRDVHNQPLPNLYYYQPANDPDRVRAQSLGPLTRVPRLASRASQAKSVFWKPVSVRPKKKW</sequence>
<reference evidence="3 4" key="1">
    <citation type="submission" date="2019-03" db="EMBL/GenBank/DDBJ databases">
        <title>Sequencing 23 genomes of Wallemia ichthyophaga.</title>
        <authorList>
            <person name="Gostincar C."/>
        </authorList>
    </citation>
    <scope>NUCLEOTIDE SEQUENCE [LARGE SCALE GENOMIC DNA]</scope>
    <source>
        <strain evidence="3 4">EXF-5753</strain>
    </source>
</reference>
<proteinExistence type="predicted"/>
<feature type="compositionally biased region" description="Polar residues" evidence="1">
    <location>
        <begin position="344"/>
        <end position="358"/>
    </location>
</feature>
<evidence type="ECO:0000313" key="3">
    <source>
        <dbReference type="EMBL" id="TIA88500.1"/>
    </source>
</evidence>
<accession>A0A4T0FKC1</accession>
<dbReference type="EMBL" id="SPNW01000037">
    <property type="protein sequence ID" value="TIA88500.1"/>
    <property type="molecule type" value="Genomic_DNA"/>
</dbReference>
<feature type="compositionally biased region" description="Acidic residues" evidence="1">
    <location>
        <begin position="121"/>
        <end position="137"/>
    </location>
</feature>
<dbReference type="OrthoDB" id="5348546at2759"/>
<evidence type="ECO:0000313" key="4">
    <source>
        <dbReference type="Proteomes" id="UP000310189"/>
    </source>
</evidence>
<protein>
    <recommendedName>
        <fullName evidence="2">FHA domain-containing protein</fullName>
    </recommendedName>
</protein>
<dbReference type="PROSITE" id="PS50006">
    <property type="entry name" value="FHA_DOMAIN"/>
    <property type="match status" value="1"/>
</dbReference>
<feature type="region of interest" description="Disordered" evidence="1">
    <location>
        <begin position="310"/>
        <end position="358"/>
    </location>
</feature>
<feature type="compositionally biased region" description="Acidic residues" evidence="1">
    <location>
        <begin position="311"/>
        <end position="320"/>
    </location>
</feature>
<feature type="region of interest" description="Disordered" evidence="1">
    <location>
        <begin position="87"/>
        <end position="162"/>
    </location>
</feature>
<evidence type="ECO:0000259" key="2">
    <source>
        <dbReference type="PROSITE" id="PS50006"/>
    </source>
</evidence>
<dbReference type="AlphaFoldDB" id="A0A4T0FKC1"/>
<feature type="domain" description="FHA" evidence="2">
    <location>
        <begin position="173"/>
        <end position="241"/>
    </location>
</feature>
<gene>
    <name evidence="3" type="ORF">E3P99_02567</name>
</gene>
<evidence type="ECO:0000256" key="1">
    <source>
        <dbReference type="SAM" id="MobiDB-lite"/>
    </source>
</evidence>
<comment type="caution">
    <text evidence="3">The sequence shown here is derived from an EMBL/GenBank/DDBJ whole genome shotgun (WGS) entry which is preliminary data.</text>
</comment>
<feature type="compositionally biased region" description="Basic and acidic residues" evidence="1">
    <location>
        <begin position="333"/>
        <end position="342"/>
    </location>
</feature>
<keyword evidence="4" id="KW-1185">Reference proteome</keyword>
<dbReference type="InterPro" id="IPR000253">
    <property type="entry name" value="FHA_dom"/>
</dbReference>
<name>A0A4T0FKC1_9BASI</name>